<keyword evidence="3" id="KW-1185">Reference proteome</keyword>
<comment type="caution">
    <text evidence="2">The sequence shown here is derived from an EMBL/GenBank/DDBJ whole genome shotgun (WGS) entry which is preliminary data.</text>
</comment>
<evidence type="ECO:0000313" key="2">
    <source>
        <dbReference type="EMBL" id="KAJ3657010.1"/>
    </source>
</evidence>
<proteinExistence type="predicted"/>
<name>A0AA38IJ31_9CUCU</name>
<feature type="region of interest" description="Disordered" evidence="1">
    <location>
        <begin position="95"/>
        <end position="120"/>
    </location>
</feature>
<dbReference type="EMBL" id="JALNTZ010000004">
    <property type="protein sequence ID" value="KAJ3657010.1"/>
    <property type="molecule type" value="Genomic_DNA"/>
</dbReference>
<accession>A0AA38IJ31</accession>
<reference evidence="2" key="1">
    <citation type="journal article" date="2023" name="G3 (Bethesda)">
        <title>Whole genome assemblies of Zophobas morio and Tenebrio molitor.</title>
        <authorList>
            <person name="Kaur S."/>
            <person name="Stinson S.A."/>
            <person name="diCenzo G.C."/>
        </authorList>
    </citation>
    <scope>NUCLEOTIDE SEQUENCE</scope>
    <source>
        <strain evidence="2">QUZm001</strain>
    </source>
</reference>
<sequence length="120" mass="13180">MGTGFSTGDGRPQNKAVAEAPGAEMAARIAGSGPDSSGELHRRLAGRPRRGWVGLVPTYLTKMAKYRDLWPTTRHTLRTYGRRIDVRARVSWGGEFNDQVGGNGARLKRQSTPHSKKIIH</sequence>
<dbReference type="AlphaFoldDB" id="A0AA38IJ31"/>
<evidence type="ECO:0000313" key="3">
    <source>
        <dbReference type="Proteomes" id="UP001168821"/>
    </source>
</evidence>
<feature type="compositionally biased region" description="Low complexity" evidence="1">
    <location>
        <begin position="16"/>
        <end position="30"/>
    </location>
</feature>
<gene>
    <name evidence="2" type="ORF">Zmor_016046</name>
</gene>
<feature type="compositionally biased region" description="Basic residues" evidence="1">
    <location>
        <begin position="106"/>
        <end position="120"/>
    </location>
</feature>
<dbReference type="Proteomes" id="UP001168821">
    <property type="component" value="Unassembled WGS sequence"/>
</dbReference>
<protein>
    <submittedName>
        <fullName evidence="2">Uncharacterized protein</fullName>
    </submittedName>
</protein>
<evidence type="ECO:0000256" key="1">
    <source>
        <dbReference type="SAM" id="MobiDB-lite"/>
    </source>
</evidence>
<organism evidence="2 3">
    <name type="scientific">Zophobas morio</name>
    <dbReference type="NCBI Taxonomy" id="2755281"/>
    <lineage>
        <taxon>Eukaryota</taxon>
        <taxon>Metazoa</taxon>
        <taxon>Ecdysozoa</taxon>
        <taxon>Arthropoda</taxon>
        <taxon>Hexapoda</taxon>
        <taxon>Insecta</taxon>
        <taxon>Pterygota</taxon>
        <taxon>Neoptera</taxon>
        <taxon>Endopterygota</taxon>
        <taxon>Coleoptera</taxon>
        <taxon>Polyphaga</taxon>
        <taxon>Cucujiformia</taxon>
        <taxon>Tenebrionidae</taxon>
        <taxon>Zophobas</taxon>
    </lineage>
</organism>
<feature type="region of interest" description="Disordered" evidence="1">
    <location>
        <begin position="1"/>
        <end position="47"/>
    </location>
</feature>